<protein>
    <submittedName>
        <fullName evidence="5">Phosphate transport system permease protein pstC</fullName>
    </submittedName>
</protein>
<sequence length="108" mass="11556">MAATKPAFNPPGKKGDIIFGVLVKLAALIVLLMLGGIIVSLIISSWPSIQKFGFSFLWTKEWDAPNEVFGALVPIYGTLVTSFIALLIAVPVSFGIALIPDRTLSRLA</sequence>
<feature type="transmembrane region" description="Helical" evidence="4">
    <location>
        <begin position="69"/>
        <end position="99"/>
    </location>
</feature>
<dbReference type="PANTHER" id="PTHR30425:SF1">
    <property type="entry name" value="PHOSPHATE TRANSPORT SYSTEM PERMEASE PROTEIN PSTC"/>
    <property type="match status" value="1"/>
</dbReference>
<accession>A0A3P8M3Y9</accession>
<dbReference type="GO" id="GO:0005886">
    <property type="term" value="C:plasma membrane"/>
    <property type="evidence" value="ECO:0007669"/>
    <property type="project" value="UniProtKB-SubCell"/>
</dbReference>
<evidence type="ECO:0000313" key="5">
    <source>
        <dbReference type="EMBL" id="VDR30740.1"/>
    </source>
</evidence>
<evidence type="ECO:0000256" key="2">
    <source>
        <dbReference type="ARBA" id="ARBA00022448"/>
    </source>
</evidence>
<comment type="subcellular location">
    <subcellularLocation>
        <location evidence="1">Cell membrane</location>
        <topology evidence="1">Multi-pass membrane protein</topology>
    </subcellularLocation>
</comment>
<keyword evidence="2" id="KW-0813">Transport</keyword>
<dbReference type="InterPro" id="IPR051124">
    <property type="entry name" value="Phosphate_Transport_Permease"/>
</dbReference>
<feature type="transmembrane region" description="Helical" evidence="4">
    <location>
        <begin position="21"/>
        <end position="49"/>
    </location>
</feature>
<proteinExistence type="predicted"/>
<evidence type="ECO:0000256" key="4">
    <source>
        <dbReference type="SAM" id="Phobius"/>
    </source>
</evidence>
<keyword evidence="4" id="KW-1133">Transmembrane helix</keyword>
<evidence type="ECO:0000256" key="1">
    <source>
        <dbReference type="ARBA" id="ARBA00004651"/>
    </source>
</evidence>
<organism evidence="5 6">
    <name type="scientific">Raoultella terrigena</name>
    <name type="common">Klebsiella terrigena</name>
    <dbReference type="NCBI Taxonomy" id="577"/>
    <lineage>
        <taxon>Bacteria</taxon>
        <taxon>Pseudomonadati</taxon>
        <taxon>Pseudomonadota</taxon>
        <taxon>Gammaproteobacteria</taxon>
        <taxon>Enterobacterales</taxon>
        <taxon>Enterobacteriaceae</taxon>
        <taxon>Klebsiella/Raoultella group</taxon>
        <taxon>Raoultella</taxon>
    </lineage>
</organism>
<gene>
    <name evidence="5" type="primary">pstC_1</name>
    <name evidence="5" type="ORF">NCTC13098_07223</name>
</gene>
<reference evidence="5 6" key="1">
    <citation type="submission" date="2018-12" db="EMBL/GenBank/DDBJ databases">
        <authorList>
            <consortium name="Pathogen Informatics"/>
        </authorList>
    </citation>
    <scope>NUCLEOTIDE SEQUENCE [LARGE SCALE GENOMIC DNA]</scope>
    <source>
        <strain evidence="5 6">NCTC13098</strain>
    </source>
</reference>
<keyword evidence="4" id="KW-0472">Membrane</keyword>
<dbReference type="PANTHER" id="PTHR30425">
    <property type="entry name" value="PHOSPHATE TRANSPORT SYSTEM PERMEASE PROTEIN PST"/>
    <property type="match status" value="1"/>
</dbReference>
<dbReference type="EMBL" id="LR131271">
    <property type="protein sequence ID" value="VDR30740.1"/>
    <property type="molecule type" value="Genomic_DNA"/>
</dbReference>
<name>A0A3P8M3Y9_RAOTE</name>
<evidence type="ECO:0000256" key="3">
    <source>
        <dbReference type="ARBA" id="ARBA00022475"/>
    </source>
</evidence>
<keyword evidence="4" id="KW-0812">Transmembrane</keyword>
<evidence type="ECO:0000313" key="6">
    <source>
        <dbReference type="Proteomes" id="UP000274346"/>
    </source>
</evidence>
<dbReference type="Proteomes" id="UP000274346">
    <property type="component" value="Chromosome"/>
</dbReference>
<dbReference type="KEGG" id="rtg:NCTC13098_07223"/>
<keyword evidence="3" id="KW-1003">Cell membrane</keyword>
<dbReference type="AlphaFoldDB" id="A0A3P8M3Y9"/>